<evidence type="ECO:0000313" key="15">
    <source>
        <dbReference type="Proteomes" id="UP000765509"/>
    </source>
</evidence>
<sequence length="551" mass="62169">MQIEFSIPEIYSTATPLNLWNERLGHPGNLAIKAMGLPTVNSTCSTCDLNKMCMPPFNNHFGDVQTPQHNGFADRANQTIIEKARCILNCSNLPKSYWAEAVSTATFLSNIILTPSRSNHSPYVVWKGLPPRIRWLRVFGCRAIISIPRGQQDWKFNAVGAEGVFLGYKNDYTAYCLLCLSDLKIVILKHVKFEENLFPYIQAPSLINEAWIVPWNNQLELTERVDEFRQYGHSLVDEIQLNDLLHSVEDSSRLVDEAQESTSDSAAVEDPIPVNRSCIKIIGPRHPTLIKRSIDVDLHPNYKIFGTTWVFRIKKDHLNNVTEYKACLCAQGFTETPGVDFKKTYAPTGRLNSLCCLISYAVSRGLKFHQIDIKSAFLNAPLSEVVYLSVPQCLDLDKQAFCLCLNKAIYDLKQALLAWYQCLKKWLLQAGFSACMLDPCIFFCSKGTITWLYINLNNIAIFGEDISTFIKEISQEFDIKDIGPADIMLGIEIVHGDGFISLDQSHFTNSLLDLYGFSHCKCVATPLEPSVHLQPASDEEVKKFLNLGVNY</sequence>
<organism evidence="14 15">
    <name type="scientific">Austropuccinia psidii MF-1</name>
    <dbReference type="NCBI Taxonomy" id="1389203"/>
    <lineage>
        <taxon>Eukaryota</taxon>
        <taxon>Fungi</taxon>
        <taxon>Dikarya</taxon>
        <taxon>Basidiomycota</taxon>
        <taxon>Pucciniomycotina</taxon>
        <taxon>Pucciniomycetes</taxon>
        <taxon>Pucciniales</taxon>
        <taxon>Sphaerophragmiaceae</taxon>
        <taxon>Austropuccinia</taxon>
    </lineage>
</organism>
<dbReference type="GO" id="GO:0003676">
    <property type="term" value="F:nucleic acid binding"/>
    <property type="evidence" value="ECO:0007669"/>
    <property type="project" value="InterPro"/>
</dbReference>
<proteinExistence type="predicted"/>
<evidence type="ECO:0000259" key="12">
    <source>
        <dbReference type="Pfam" id="PF07727"/>
    </source>
</evidence>
<feature type="domain" description="Retroviral polymerase SH3-like" evidence="13">
    <location>
        <begin position="141"/>
        <end position="202"/>
    </location>
</feature>
<evidence type="ECO:0000256" key="6">
    <source>
        <dbReference type="ARBA" id="ARBA00022842"/>
    </source>
</evidence>
<dbReference type="Gene3D" id="3.30.420.10">
    <property type="entry name" value="Ribonuclease H-like superfamily/Ribonuclease H"/>
    <property type="match status" value="1"/>
</dbReference>
<dbReference type="PANTHER" id="PTHR42648">
    <property type="entry name" value="TRANSPOSASE, PUTATIVE-RELATED"/>
    <property type="match status" value="1"/>
</dbReference>
<dbReference type="SUPFAM" id="SSF53098">
    <property type="entry name" value="Ribonuclease H-like"/>
    <property type="match status" value="1"/>
</dbReference>
<evidence type="ECO:0000256" key="4">
    <source>
        <dbReference type="ARBA" id="ARBA00022759"/>
    </source>
</evidence>
<keyword evidence="9" id="KW-0239">DNA-directed DNA polymerase</keyword>
<dbReference type="InterPro" id="IPR039537">
    <property type="entry name" value="Retrotran_Ty1/copia-like"/>
</dbReference>
<evidence type="ECO:0008006" key="16">
    <source>
        <dbReference type="Google" id="ProtNLM"/>
    </source>
</evidence>
<dbReference type="Pfam" id="PF25597">
    <property type="entry name" value="SH3_retrovirus"/>
    <property type="match status" value="1"/>
</dbReference>
<keyword evidence="9" id="KW-0808">Transferase</keyword>
<dbReference type="Pfam" id="PF07727">
    <property type="entry name" value="RVT_2"/>
    <property type="match status" value="1"/>
</dbReference>
<gene>
    <name evidence="14" type="ORF">O181_039840</name>
</gene>
<dbReference type="GO" id="GO:0016787">
    <property type="term" value="F:hydrolase activity"/>
    <property type="evidence" value="ECO:0007669"/>
    <property type="project" value="UniProtKB-KW"/>
</dbReference>
<dbReference type="GO" id="GO:0006310">
    <property type="term" value="P:DNA recombination"/>
    <property type="evidence" value="ECO:0007669"/>
    <property type="project" value="UniProtKB-KW"/>
</dbReference>
<dbReference type="GO" id="GO:0015074">
    <property type="term" value="P:DNA integration"/>
    <property type="evidence" value="ECO:0007669"/>
    <property type="project" value="UniProtKB-KW"/>
</dbReference>
<evidence type="ECO:0000256" key="2">
    <source>
        <dbReference type="ARBA" id="ARBA00022722"/>
    </source>
</evidence>
<comment type="caution">
    <text evidence="14">The sequence shown here is derived from an EMBL/GenBank/DDBJ whole genome shotgun (WGS) entry which is preliminary data.</text>
</comment>
<dbReference type="EMBL" id="AVOT02015647">
    <property type="protein sequence ID" value="MBW0500125.1"/>
    <property type="molecule type" value="Genomic_DNA"/>
</dbReference>
<keyword evidence="3" id="KW-0479">Metal-binding</keyword>
<dbReference type="AlphaFoldDB" id="A0A9Q3HFJ6"/>
<feature type="domain" description="Reverse transcriptase Ty1/copia-type" evidence="12">
    <location>
        <begin position="296"/>
        <end position="528"/>
    </location>
</feature>
<evidence type="ECO:0000256" key="1">
    <source>
        <dbReference type="ARBA" id="ARBA00022695"/>
    </source>
</evidence>
<dbReference type="InterPro" id="IPR013103">
    <property type="entry name" value="RVT_2"/>
</dbReference>
<dbReference type="GO" id="GO:0046872">
    <property type="term" value="F:metal ion binding"/>
    <property type="evidence" value="ECO:0007669"/>
    <property type="project" value="UniProtKB-KW"/>
</dbReference>
<keyword evidence="2" id="KW-0540">Nuclease</keyword>
<protein>
    <recommendedName>
        <fullName evidence="16">Integrase catalytic domain-containing protein</fullName>
    </recommendedName>
</protein>
<keyword evidence="5" id="KW-0378">Hydrolase</keyword>
<keyword evidence="4" id="KW-0255">Endonuclease</keyword>
<evidence type="ECO:0000256" key="7">
    <source>
        <dbReference type="ARBA" id="ARBA00022908"/>
    </source>
</evidence>
<accession>A0A9Q3HFJ6</accession>
<dbReference type="InterPro" id="IPR036397">
    <property type="entry name" value="RNaseH_sf"/>
</dbReference>
<dbReference type="GO" id="GO:0003887">
    <property type="term" value="F:DNA-directed DNA polymerase activity"/>
    <property type="evidence" value="ECO:0007669"/>
    <property type="project" value="UniProtKB-KW"/>
</dbReference>
<keyword evidence="7" id="KW-0229">DNA integration</keyword>
<evidence type="ECO:0000313" key="14">
    <source>
        <dbReference type="EMBL" id="MBW0500125.1"/>
    </source>
</evidence>
<dbReference type="GO" id="GO:0004519">
    <property type="term" value="F:endonuclease activity"/>
    <property type="evidence" value="ECO:0007669"/>
    <property type="project" value="UniProtKB-KW"/>
</dbReference>
<keyword evidence="10" id="KW-0233">DNA recombination</keyword>
<evidence type="ECO:0000256" key="10">
    <source>
        <dbReference type="ARBA" id="ARBA00023172"/>
    </source>
</evidence>
<dbReference type="InterPro" id="IPR057670">
    <property type="entry name" value="SH3_retrovirus"/>
</dbReference>
<keyword evidence="11" id="KW-0511">Multifunctional enzyme</keyword>
<dbReference type="Proteomes" id="UP000765509">
    <property type="component" value="Unassembled WGS sequence"/>
</dbReference>
<evidence type="ECO:0000256" key="8">
    <source>
        <dbReference type="ARBA" id="ARBA00022918"/>
    </source>
</evidence>
<keyword evidence="1" id="KW-0548">Nucleotidyltransferase</keyword>
<dbReference type="PANTHER" id="PTHR42648:SF11">
    <property type="entry name" value="TRANSPOSON TY4-P GAG-POL POLYPROTEIN"/>
    <property type="match status" value="1"/>
</dbReference>
<evidence type="ECO:0000256" key="3">
    <source>
        <dbReference type="ARBA" id="ARBA00022723"/>
    </source>
</evidence>
<dbReference type="GO" id="GO:0003964">
    <property type="term" value="F:RNA-directed DNA polymerase activity"/>
    <property type="evidence" value="ECO:0007669"/>
    <property type="project" value="UniProtKB-KW"/>
</dbReference>
<keyword evidence="8" id="KW-0695">RNA-directed DNA polymerase</keyword>
<keyword evidence="15" id="KW-1185">Reference proteome</keyword>
<reference evidence="14" key="1">
    <citation type="submission" date="2021-03" db="EMBL/GenBank/DDBJ databases">
        <title>Draft genome sequence of rust myrtle Austropuccinia psidii MF-1, a brazilian biotype.</title>
        <authorList>
            <person name="Quecine M.C."/>
            <person name="Pachon D.M.R."/>
            <person name="Bonatelli M.L."/>
            <person name="Correr F.H."/>
            <person name="Franceschini L.M."/>
            <person name="Leite T.F."/>
            <person name="Margarido G.R.A."/>
            <person name="Almeida C.A."/>
            <person name="Ferrarezi J.A."/>
            <person name="Labate C.A."/>
        </authorList>
    </citation>
    <scope>NUCLEOTIDE SEQUENCE</scope>
    <source>
        <strain evidence="14">MF-1</strain>
    </source>
</reference>
<keyword evidence="6" id="KW-0460">Magnesium</keyword>
<dbReference type="OrthoDB" id="3799035at2759"/>
<evidence type="ECO:0000256" key="11">
    <source>
        <dbReference type="ARBA" id="ARBA00023268"/>
    </source>
</evidence>
<name>A0A9Q3HFJ6_9BASI</name>
<dbReference type="InterPro" id="IPR012337">
    <property type="entry name" value="RNaseH-like_sf"/>
</dbReference>
<evidence type="ECO:0000259" key="13">
    <source>
        <dbReference type="Pfam" id="PF25597"/>
    </source>
</evidence>
<evidence type="ECO:0000256" key="5">
    <source>
        <dbReference type="ARBA" id="ARBA00022801"/>
    </source>
</evidence>
<evidence type="ECO:0000256" key="9">
    <source>
        <dbReference type="ARBA" id="ARBA00022932"/>
    </source>
</evidence>